<dbReference type="Pfam" id="PF03972">
    <property type="entry name" value="MmgE_PrpD_N"/>
    <property type="match status" value="1"/>
</dbReference>
<dbReference type="AlphaFoldDB" id="A0A0F5LFH9"/>
<evidence type="ECO:0000313" key="6">
    <source>
        <dbReference type="Proteomes" id="UP000033514"/>
    </source>
</evidence>
<comment type="caution">
    <text evidence="5">The sequence shown here is derived from an EMBL/GenBank/DDBJ whole genome shotgun (WGS) entry which is preliminary data.</text>
</comment>
<dbReference type="SUPFAM" id="SSF103378">
    <property type="entry name" value="2-methylcitrate dehydratase PrpD"/>
    <property type="match status" value="1"/>
</dbReference>
<dbReference type="InterPro" id="IPR045336">
    <property type="entry name" value="MmgE_PrpD_N"/>
</dbReference>
<dbReference type="EMBL" id="LAJG01000005">
    <property type="protein sequence ID" value="KKB80969.1"/>
    <property type="molecule type" value="Genomic_DNA"/>
</dbReference>
<dbReference type="InterPro" id="IPR042183">
    <property type="entry name" value="MmgE/PrpD_sf_1"/>
</dbReference>
<gene>
    <name evidence="5" type="ORF">VW35_01970</name>
</gene>
<dbReference type="RefSeq" id="WP_046141317.1">
    <property type="nucleotide sequence ID" value="NZ_LAJG01000005.1"/>
</dbReference>
<dbReference type="InterPro" id="IPR042188">
    <property type="entry name" value="MmgE/PrpD_sf_2"/>
</dbReference>
<dbReference type="GO" id="GO:0016829">
    <property type="term" value="F:lyase activity"/>
    <property type="evidence" value="ECO:0007669"/>
    <property type="project" value="InterPro"/>
</dbReference>
<dbReference type="STRING" id="361041.VW35_01970"/>
<dbReference type="Pfam" id="PF19305">
    <property type="entry name" value="MmgE_PrpD_C"/>
    <property type="match status" value="1"/>
</dbReference>
<dbReference type="PANTHER" id="PTHR16943:SF8">
    <property type="entry name" value="2-METHYLCITRATE DEHYDRATASE"/>
    <property type="match status" value="1"/>
</dbReference>
<accession>A0A0F5LFH9</accession>
<comment type="similarity">
    <text evidence="1">Belongs to the PrpD family.</text>
</comment>
<proteinExistence type="inferred from homology"/>
<feature type="region of interest" description="Disordered" evidence="2">
    <location>
        <begin position="487"/>
        <end position="507"/>
    </location>
</feature>
<sequence>MKTYDVKVHPSAANLKREDQLAWHIAEFAANCGPLDDDVVEMIACRIVDNASVGLAAINRAPVAAARAMALAHPRKGGSTLYGLGSGTRVDAEWAAWANATAVRELDFHDTFLAADYSHPGDAISPLIAVAQQLGIDGKALARGIAVTYEVHVALVKAISLHKYKKDHVAHLAPATTAAIGAMLGLPTEIIFQAVNQAVHLSFSTRQSRKGEISSWKAYVPGFSGKLAIECVDRAMRGEASPSPIYEGEDSVLAYMLGGKNDAYQVSIPAPGESPRGIMETYTKAHSAEYQAQALIDLAIDLSKEIGDLTKVKDILLETSHHTHNVIGTGANDPQKMDPEASRETLDHSIMYILAVALEDRKWHHVDSYTRERARTPSTVALWHKIRTVEEPSWTTRYLDPNPDKRAFGGKIIVTLEDGRVITGERGVADAHPNGNHPWTWPDYAGKFETLTKGELADADRKAFLDAAKGFANLSAGQLDVLIPALPQGSVTPSKPTGQGIFDHGLE</sequence>
<protein>
    <submittedName>
        <fullName evidence="5">2-methylcitrate dehydratase</fullName>
    </submittedName>
</protein>
<dbReference type="InterPro" id="IPR005656">
    <property type="entry name" value="MmgE_PrpD"/>
</dbReference>
<evidence type="ECO:0000313" key="5">
    <source>
        <dbReference type="EMBL" id="KKB80969.1"/>
    </source>
</evidence>
<reference evidence="5 6" key="1">
    <citation type="submission" date="2015-03" db="EMBL/GenBank/DDBJ databases">
        <authorList>
            <person name="Hassan Y.I."/>
            <person name="Lepp D."/>
            <person name="Zhou T."/>
        </authorList>
    </citation>
    <scope>NUCLEOTIDE SEQUENCE [LARGE SCALE GENOMIC DNA]</scope>
    <source>
        <strain evidence="5 6">GH2-10</strain>
    </source>
</reference>
<evidence type="ECO:0000256" key="2">
    <source>
        <dbReference type="SAM" id="MobiDB-lite"/>
    </source>
</evidence>
<organism evidence="5 6">
    <name type="scientific">Devosia soli</name>
    <dbReference type="NCBI Taxonomy" id="361041"/>
    <lineage>
        <taxon>Bacteria</taxon>
        <taxon>Pseudomonadati</taxon>
        <taxon>Pseudomonadota</taxon>
        <taxon>Alphaproteobacteria</taxon>
        <taxon>Hyphomicrobiales</taxon>
        <taxon>Devosiaceae</taxon>
        <taxon>Devosia</taxon>
    </lineage>
</organism>
<feature type="domain" description="MmgE/PrpD N-terminal" evidence="3">
    <location>
        <begin position="25"/>
        <end position="262"/>
    </location>
</feature>
<dbReference type="InterPro" id="IPR036148">
    <property type="entry name" value="MmgE/PrpD_sf"/>
</dbReference>
<name>A0A0F5LFH9_9HYPH</name>
<feature type="domain" description="MmgE/PrpD C-terminal" evidence="4">
    <location>
        <begin position="286"/>
        <end position="463"/>
    </location>
</feature>
<dbReference type="Gene3D" id="1.10.4100.10">
    <property type="entry name" value="2-methylcitrate dehydratase PrpD"/>
    <property type="match status" value="1"/>
</dbReference>
<dbReference type="OrthoDB" id="9797528at2"/>
<evidence type="ECO:0000259" key="4">
    <source>
        <dbReference type="Pfam" id="PF19305"/>
    </source>
</evidence>
<evidence type="ECO:0000259" key="3">
    <source>
        <dbReference type="Pfam" id="PF03972"/>
    </source>
</evidence>
<dbReference type="InterPro" id="IPR045337">
    <property type="entry name" value="MmgE_PrpD_C"/>
</dbReference>
<keyword evidence="6" id="KW-1185">Reference proteome</keyword>
<dbReference type="PANTHER" id="PTHR16943">
    <property type="entry name" value="2-METHYLCITRATE DEHYDRATASE-RELATED"/>
    <property type="match status" value="1"/>
</dbReference>
<dbReference type="Gene3D" id="3.30.1330.120">
    <property type="entry name" value="2-methylcitrate dehydratase PrpD"/>
    <property type="match status" value="1"/>
</dbReference>
<dbReference type="PATRIC" id="fig|361041.3.peg.3777"/>
<evidence type="ECO:0000256" key="1">
    <source>
        <dbReference type="ARBA" id="ARBA00006174"/>
    </source>
</evidence>
<dbReference type="Proteomes" id="UP000033514">
    <property type="component" value="Unassembled WGS sequence"/>
</dbReference>